<keyword evidence="4 5" id="KW-0808">Transferase</keyword>
<dbReference type="HAMAP" id="MF_00156">
    <property type="entry name" value="PanB"/>
    <property type="match status" value="1"/>
</dbReference>
<evidence type="ECO:0000256" key="4">
    <source>
        <dbReference type="ARBA" id="ARBA00022679"/>
    </source>
</evidence>
<comment type="cofactor">
    <cofactor evidence="5">
        <name>Mg(2+)</name>
        <dbReference type="ChEBI" id="CHEBI:18420"/>
    </cofactor>
    <text evidence="5">Binds 1 Mg(2+) ion per subunit.</text>
</comment>
<feature type="binding site" evidence="5">
    <location>
        <position position="58"/>
    </location>
    <ligand>
        <name>Mg(2+)</name>
        <dbReference type="ChEBI" id="CHEBI:18420"/>
    </ligand>
</feature>
<keyword evidence="3 5" id="KW-0566">Pantothenate biosynthesis</keyword>
<dbReference type="PIRSF" id="PIRSF000388">
    <property type="entry name" value="Pantoate_hydroxy_MeTrfase"/>
    <property type="match status" value="1"/>
</dbReference>
<comment type="subunit">
    <text evidence="2 5">Homodecamer; pentamer of dimers.</text>
</comment>
<dbReference type="CDD" id="cd06557">
    <property type="entry name" value="KPHMT-like"/>
    <property type="match status" value="1"/>
</dbReference>
<keyword evidence="5" id="KW-0460">Magnesium</keyword>
<comment type="function">
    <text evidence="5">Catalyzes the reversible reaction in which hydroxymethyl group from 5,10-methylenetetrahydrofolate is transferred onto alpha-ketoisovalerate to form ketopantoate.</text>
</comment>
<comment type="similarity">
    <text evidence="1 5">Belongs to the PanB family.</text>
</comment>
<feature type="binding site" evidence="5">
    <location>
        <begin position="58"/>
        <end position="59"/>
    </location>
    <ligand>
        <name>3-methyl-2-oxobutanoate</name>
        <dbReference type="ChEBI" id="CHEBI:11851"/>
    </ligand>
</feature>
<sequence>MSFHTPASSGTQSLVRVTAPALLQKKRSAEPITALTATDYPTARLADEAGVDLILVGDSLAMTVLGYDSTLPLTMDEMMHHARAVRRGVQRALLVVDMPYGSYQIDDTSAVKNALRFMQEAGAEAVKIEGGRRRAALVERLTQAEIPVVGHIGLTPQSVHIMGGFRVQARQEQAIETLLEDAALLEAAGAIAIVVEGVPREVAARVAQALTIPVIGIGAGPECDGQILVFHDAVQLTFSQPAKFVRRFAQAGDEMLAGLREYCDAVKQRTFPADSESYHLSAEVRARIEPQATKTLLEKAS</sequence>
<dbReference type="PANTHER" id="PTHR20881:SF0">
    <property type="entry name" value="3-METHYL-2-OXOBUTANOATE HYDROXYMETHYLTRANSFERASE"/>
    <property type="match status" value="1"/>
</dbReference>
<evidence type="ECO:0000313" key="7">
    <source>
        <dbReference type="Proteomes" id="UP001596391"/>
    </source>
</evidence>
<comment type="pathway">
    <text evidence="5">Cofactor biosynthesis; (R)-pantothenate biosynthesis; (R)-pantoate from 3-methyl-2-oxobutanoate: step 1/2.</text>
</comment>
<feature type="binding site" evidence="5">
    <location>
        <position position="97"/>
    </location>
    <ligand>
        <name>3-methyl-2-oxobutanoate</name>
        <dbReference type="ChEBI" id="CHEBI:11851"/>
    </ligand>
</feature>
<protein>
    <recommendedName>
        <fullName evidence="5">3-methyl-2-oxobutanoate hydroxymethyltransferase</fullName>
        <ecNumber evidence="5">2.1.2.11</ecNumber>
    </recommendedName>
    <alternativeName>
        <fullName evidence="5">Ketopantoate hydroxymethyltransferase</fullName>
        <shortName evidence="5">KPHMT</shortName>
    </alternativeName>
</protein>
<evidence type="ECO:0000256" key="3">
    <source>
        <dbReference type="ARBA" id="ARBA00022655"/>
    </source>
</evidence>
<name>A0ABW1ZBB9_9BACT</name>
<evidence type="ECO:0000313" key="6">
    <source>
        <dbReference type="EMBL" id="MFC6646200.1"/>
    </source>
</evidence>
<feature type="active site" description="Proton acceptor" evidence="5">
    <location>
        <position position="196"/>
    </location>
</feature>
<dbReference type="EC" id="2.1.2.11" evidence="5"/>
<dbReference type="GO" id="GO:0003864">
    <property type="term" value="F:3-methyl-2-oxobutanoate hydroxymethyltransferase activity"/>
    <property type="evidence" value="ECO:0007669"/>
    <property type="project" value="UniProtKB-EC"/>
</dbReference>
<feature type="binding site" evidence="5">
    <location>
        <position position="97"/>
    </location>
    <ligand>
        <name>Mg(2+)</name>
        <dbReference type="ChEBI" id="CHEBI:18420"/>
    </ligand>
</feature>
<proteinExistence type="inferred from homology"/>
<comment type="catalytic activity">
    <reaction evidence="5">
        <text>(6R)-5,10-methylene-5,6,7,8-tetrahydrofolate + 3-methyl-2-oxobutanoate + H2O = 2-dehydropantoate + (6S)-5,6,7,8-tetrahydrofolate</text>
        <dbReference type="Rhea" id="RHEA:11824"/>
        <dbReference type="ChEBI" id="CHEBI:11561"/>
        <dbReference type="ChEBI" id="CHEBI:11851"/>
        <dbReference type="ChEBI" id="CHEBI:15377"/>
        <dbReference type="ChEBI" id="CHEBI:15636"/>
        <dbReference type="ChEBI" id="CHEBI:57453"/>
        <dbReference type="EC" id="2.1.2.11"/>
    </reaction>
</comment>
<dbReference type="Gene3D" id="3.20.20.60">
    <property type="entry name" value="Phosphoenolpyruvate-binding domains"/>
    <property type="match status" value="1"/>
</dbReference>
<dbReference type="Pfam" id="PF02548">
    <property type="entry name" value="Pantoate_transf"/>
    <property type="match status" value="1"/>
</dbReference>
<dbReference type="InterPro" id="IPR040442">
    <property type="entry name" value="Pyrv_kinase-like_dom_sf"/>
</dbReference>
<evidence type="ECO:0000256" key="5">
    <source>
        <dbReference type="HAMAP-Rule" id="MF_00156"/>
    </source>
</evidence>
<dbReference type="InterPro" id="IPR003700">
    <property type="entry name" value="Pantoate_hydroxy_MeTrfase"/>
</dbReference>
<keyword evidence="7" id="KW-1185">Reference proteome</keyword>
<reference evidence="7" key="1">
    <citation type="journal article" date="2019" name="Int. J. Syst. Evol. Microbiol.">
        <title>The Global Catalogue of Microorganisms (GCM) 10K type strain sequencing project: providing services to taxonomists for standard genome sequencing and annotation.</title>
        <authorList>
            <consortium name="The Broad Institute Genomics Platform"/>
            <consortium name="The Broad Institute Genome Sequencing Center for Infectious Disease"/>
            <person name="Wu L."/>
            <person name="Ma J."/>
        </authorList>
    </citation>
    <scope>NUCLEOTIDE SEQUENCE [LARGE SCALE GENOMIC DNA]</scope>
    <source>
        <strain evidence="7">CGMCC 1.16026</strain>
    </source>
</reference>
<comment type="subcellular location">
    <subcellularLocation>
        <location evidence="5">Cytoplasm</location>
    </subcellularLocation>
</comment>
<dbReference type="EMBL" id="JBHSWI010000001">
    <property type="protein sequence ID" value="MFC6646200.1"/>
    <property type="molecule type" value="Genomic_DNA"/>
</dbReference>
<dbReference type="SUPFAM" id="SSF51621">
    <property type="entry name" value="Phosphoenolpyruvate/pyruvate domain"/>
    <property type="match status" value="1"/>
</dbReference>
<dbReference type="InterPro" id="IPR015813">
    <property type="entry name" value="Pyrv/PenolPyrv_kinase-like_dom"/>
</dbReference>
<feature type="binding site" evidence="5">
    <location>
        <position position="129"/>
    </location>
    <ligand>
        <name>Mg(2+)</name>
        <dbReference type="ChEBI" id="CHEBI:18420"/>
    </ligand>
</feature>
<dbReference type="NCBIfam" id="TIGR00222">
    <property type="entry name" value="panB"/>
    <property type="match status" value="1"/>
</dbReference>
<keyword evidence="5" id="KW-0963">Cytoplasm</keyword>
<dbReference type="PANTHER" id="PTHR20881">
    <property type="entry name" value="3-METHYL-2-OXOBUTANOATE HYDROXYMETHYLTRANSFERASE"/>
    <property type="match status" value="1"/>
</dbReference>
<gene>
    <name evidence="5 6" type="primary">panB</name>
    <name evidence="6" type="ORF">ACFQBQ_11525</name>
</gene>
<organism evidence="6 7">
    <name type="scientific">Granulicella cerasi</name>
    <dbReference type="NCBI Taxonomy" id="741063"/>
    <lineage>
        <taxon>Bacteria</taxon>
        <taxon>Pseudomonadati</taxon>
        <taxon>Acidobacteriota</taxon>
        <taxon>Terriglobia</taxon>
        <taxon>Terriglobales</taxon>
        <taxon>Acidobacteriaceae</taxon>
        <taxon>Granulicella</taxon>
    </lineage>
</organism>
<feature type="binding site" evidence="5">
    <location>
        <position position="127"/>
    </location>
    <ligand>
        <name>3-methyl-2-oxobutanoate</name>
        <dbReference type="ChEBI" id="CHEBI:11851"/>
    </ligand>
</feature>
<dbReference type="Proteomes" id="UP001596391">
    <property type="component" value="Unassembled WGS sequence"/>
</dbReference>
<evidence type="ECO:0000256" key="2">
    <source>
        <dbReference type="ARBA" id="ARBA00011424"/>
    </source>
</evidence>
<dbReference type="NCBIfam" id="NF001452">
    <property type="entry name" value="PRK00311.1"/>
    <property type="match status" value="1"/>
</dbReference>
<keyword evidence="5" id="KW-0479">Metal-binding</keyword>
<dbReference type="RefSeq" id="WP_263369895.1">
    <property type="nucleotide sequence ID" value="NZ_JAGSYD010000001.1"/>
</dbReference>
<evidence type="ECO:0000256" key="1">
    <source>
        <dbReference type="ARBA" id="ARBA00008676"/>
    </source>
</evidence>
<accession>A0ABW1ZBB9</accession>
<comment type="caution">
    <text evidence="6">The sequence shown here is derived from an EMBL/GenBank/DDBJ whole genome shotgun (WGS) entry which is preliminary data.</text>
</comment>